<dbReference type="GO" id="GO:0006144">
    <property type="term" value="P:purine nucleobase metabolic process"/>
    <property type="evidence" value="ECO:0007669"/>
    <property type="project" value="UniProtKB-KW"/>
</dbReference>
<evidence type="ECO:0000313" key="4">
    <source>
        <dbReference type="Proteomes" id="UP000518752"/>
    </source>
</evidence>
<accession>A0A8H5ME02</accession>
<name>A0A8H5ME02_9AGAR</name>
<keyword evidence="4" id="KW-1185">Reference proteome</keyword>
<dbReference type="Gene3D" id="1.10.3330.10">
    <property type="entry name" value="Oxo-4-hydroxy-4-carboxy-5-ureidoimidazoline decarboxylase"/>
    <property type="match status" value="1"/>
</dbReference>
<dbReference type="EMBL" id="JAACJN010000015">
    <property type="protein sequence ID" value="KAF5390414.1"/>
    <property type="molecule type" value="Genomic_DNA"/>
</dbReference>
<protein>
    <recommendedName>
        <fullName evidence="2">Oxo-4-hydroxy-4-carboxy-5-ureidoimidazoline decarboxylase domain-containing protein</fullName>
    </recommendedName>
</protein>
<organism evidence="3 4">
    <name type="scientific">Collybiopsis confluens</name>
    <dbReference type="NCBI Taxonomy" id="2823264"/>
    <lineage>
        <taxon>Eukaryota</taxon>
        <taxon>Fungi</taxon>
        <taxon>Dikarya</taxon>
        <taxon>Basidiomycota</taxon>
        <taxon>Agaricomycotina</taxon>
        <taxon>Agaricomycetes</taxon>
        <taxon>Agaricomycetidae</taxon>
        <taxon>Agaricales</taxon>
        <taxon>Marasmiineae</taxon>
        <taxon>Omphalotaceae</taxon>
        <taxon>Collybiopsis</taxon>
    </lineage>
</organism>
<dbReference type="Proteomes" id="UP000518752">
    <property type="component" value="Unassembled WGS sequence"/>
</dbReference>
<gene>
    <name evidence="3" type="ORF">D9757_005255</name>
</gene>
<proteinExistence type="predicted"/>
<keyword evidence="1" id="KW-0659">Purine metabolism</keyword>
<comment type="caution">
    <text evidence="3">The sequence shown here is derived from an EMBL/GenBank/DDBJ whole genome shotgun (WGS) entry which is preliminary data.</text>
</comment>
<dbReference type="SUPFAM" id="SSF158694">
    <property type="entry name" value="UraD-Like"/>
    <property type="match status" value="1"/>
</dbReference>
<evidence type="ECO:0000259" key="2">
    <source>
        <dbReference type="Pfam" id="PF09349"/>
    </source>
</evidence>
<dbReference type="PANTHER" id="PTHR37987:SF1">
    <property type="entry name" value="OXO-4-HYDROXY-4-CARBOXY-5-UREIDOIMIDAZOLINE DECARBOXYLASE DOMAIN-CONTAINING PROTEIN"/>
    <property type="match status" value="1"/>
</dbReference>
<sequence>MSSLPSPGDLSTEYLATTLSTFFEPSPVLISTLVPQVYHSLIQQQTTFPTYNHLITLSISIVRTWDVNLQAQFIHGHPKIGETQTDKMSRLSLMEQSGGIGVMPPSGLVTPPVVLARLAHLNAYYERRYPGLVYIIFVNGRSRQEIVRVLEDHLGLAHIDVDGSATSGGSEEDLEKVVPIESGSKEWLVELDRALTDIELIAKNRAQSME</sequence>
<feature type="domain" description="Oxo-4-hydroxy-4-carboxy-5-ureidoimidazoline decarboxylase" evidence="2">
    <location>
        <begin position="10"/>
        <end position="154"/>
    </location>
</feature>
<dbReference type="InterPro" id="IPR018020">
    <property type="entry name" value="OHCU_decarboxylase"/>
</dbReference>
<dbReference type="Pfam" id="PF09349">
    <property type="entry name" value="OHCU_decarbox"/>
    <property type="match status" value="1"/>
</dbReference>
<evidence type="ECO:0000256" key="1">
    <source>
        <dbReference type="ARBA" id="ARBA00022631"/>
    </source>
</evidence>
<dbReference type="OrthoDB" id="5398391at2759"/>
<reference evidence="3 4" key="1">
    <citation type="journal article" date="2020" name="ISME J.">
        <title>Uncovering the hidden diversity of litter-decomposition mechanisms in mushroom-forming fungi.</title>
        <authorList>
            <person name="Floudas D."/>
            <person name="Bentzer J."/>
            <person name="Ahren D."/>
            <person name="Johansson T."/>
            <person name="Persson P."/>
            <person name="Tunlid A."/>
        </authorList>
    </citation>
    <scope>NUCLEOTIDE SEQUENCE [LARGE SCALE GENOMIC DNA]</scope>
    <source>
        <strain evidence="3 4">CBS 406.79</strain>
    </source>
</reference>
<dbReference type="AlphaFoldDB" id="A0A8H5ME02"/>
<dbReference type="InterPro" id="IPR036778">
    <property type="entry name" value="OHCU_decarboxylase_sf"/>
</dbReference>
<evidence type="ECO:0000313" key="3">
    <source>
        <dbReference type="EMBL" id="KAF5390414.1"/>
    </source>
</evidence>
<dbReference type="PANTHER" id="PTHR37987">
    <property type="entry name" value="CHROMOSOME 9, WHOLE GENOME SHOTGUN SEQUENCE"/>
    <property type="match status" value="1"/>
</dbReference>